<dbReference type="Proteomes" id="UP000321685">
    <property type="component" value="Unassembled WGS sequence"/>
</dbReference>
<accession>A0A511DUT8</accession>
<comment type="caution">
    <text evidence="1">The sequence shown here is derived from an EMBL/GenBank/DDBJ whole genome shotgun (WGS) entry which is preliminary data.</text>
</comment>
<keyword evidence="2" id="KW-1185">Reference proteome</keyword>
<dbReference type="AlphaFoldDB" id="A0A511DUT8"/>
<name>A0A511DUT8_9PSEU</name>
<dbReference type="EMBL" id="BJVJ01000117">
    <property type="protein sequence ID" value="GEL26858.1"/>
    <property type="molecule type" value="Genomic_DNA"/>
</dbReference>
<gene>
    <name evidence="1" type="ORF">PSU4_58120</name>
</gene>
<organism evidence="1 2">
    <name type="scientific">Pseudonocardia sulfidoxydans NBRC 16205</name>
    <dbReference type="NCBI Taxonomy" id="1223511"/>
    <lineage>
        <taxon>Bacteria</taxon>
        <taxon>Bacillati</taxon>
        <taxon>Actinomycetota</taxon>
        <taxon>Actinomycetes</taxon>
        <taxon>Pseudonocardiales</taxon>
        <taxon>Pseudonocardiaceae</taxon>
        <taxon>Pseudonocardia</taxon>
    </lineage>
</organism>
<sequence length="204" mass="22947">MSTGAQQLSSDMFRTLNTIVLKKSIALDVLPGALGFDDATTAEILDLLLEAGHVVVDDGRVVPEILGVEAVRQFNAANWAELRGRPEMERWYERFEQVDDLMLAAMEEWRHASAGPNRVPNGHSDPGCEDKIISRIDGIIGKVEDLLEQLTRRVERFAHYPERLEAAMDLVDSDRRYISDVCVDSVGRIWSEMVVDIRLLLGRT</sequence>
<reference evidence="1 2" key="1">
    <citation type="submission" date="2019-07" db="EMBL/GenBank/DDBJ databases">
        <title>Whole genome shotgun sequence of Pseudonocardia sulfidoxydans NBRC 16205.</title>
        <authorList>
            <person name="Hosoyama A."/>
            <person name="Uohara A."/>
            <person name="Ohji S."/>
            <person name="Ichikawa N."/>
        </authorList>
    </citation>
    <scope>NUCLEOTIDE SEQUENCE [LARGE SCALE GENOMIC DNA]</scope>
    <source>
        <strain evidence="1 2">NBRC 16205</strain>
    </source>
</reference>
<evidence type="ECO:0000313" key="1">
    <source>
        <dbReference type="EMBL" id="GEL26858.1"/>
    </source>
</evidence>
<dbReference type="RefSeq" id="WP_147115621.1">
    <property type="nucleotide sequence ID" value="NZ_BJVJ01000117.1"/>
</dbReference>
<proteinExistence type="predicted"/>
<evidence type="ECO:0000313" key="2">
    <source>
        <dbReference type="Proteomes" id="UP000321685"/>
    </source>
</evidence>
<protein>
    <submittedName>
        <fullName evidence="1">Uncharacterized protein</fullName>
    </submittedName>
</protein>